<dbReference type="EMBL" id="FOHI01000001">
    <property type="protein sequence ID" value="SES67744.1"/>
    <property type="molecule type" value="Genomic_DNA"/>
</dbReference>
<gene>
    <name evidence="1" type="ORF">SAMN05216412_101203</name>
</gene>
<sequence length="30" mass="3173">MKIVARNALMGRTESLGMMLAELALPGNIA</sequence>
<evidence type="ECO:0000313" key="2">
    <source>
        <dbReference type="Proteomes" id="UP000183339"/>
    </source>
</evidence>
<name>A0A1H9YGZ0_9PROT</name>
<dbReference type="AlphaFoldDB" id="A0A1H9YGZ0"/>
<reference evidence="1 2" key="1">
    <citation type="submission" date="2016-10" db="EMBL/GenBank/DDBJ databases">
        <authorList>
            <person name="de Groot N.N."/>
        </authorList>
    </citation>
    <scope>NUCLEOTIDE SEQUENCE [LARGE SCALE GENOMIC DNA]</scope>
    <source>
        <strain evidence="1 2">Nl7</strain>
    </source>
</reference>
<dbReference type="Proteomes" id="UP000183339">
    <property type="component" value="Unassembled WGS sequence"/>
</dbReference>
<organism evidence="1 2">
    <name type="scientific">Nitrosospira multiformis</name>
    <dbReference type="NCBI Taxonomy" id="1231"/>
    <lineage>
        <taxon>Bacteria</taxon>
        <taxon>Pseudomonadati</taxon>
        <taxon>Pseudomonadota</taxon>
        <taxon>Betaproteobacteria</taxon>
        <taxon>Nitrosomonadales</taxon>
        <taxon>Nitrosomonadaceae</taxon>
        <taxon>Nitrosospira</taxon>
    </lineage>
</organism>
<protein>
    <submittedName>
        <fullName evidence="1">Uncharacterized protein</fullName>
    </submittedName>
</protein>
<proteinExistence type="predicted"/>
<accession>A0A1H9YGZ0</accession>
<evidence type="ECO:0000313" key="1">
    <source>
        <dbReference type="EMBL" id="SES67744.1"/>
    </source>
</evidence>